<organism evidence="5 6">
    <name type="scientific">Cellulophaga fucicola</name>
    <dbReference type="NCBI Taxonomy" id="76595"/>
    <lineage>
        <taxon>Bacteria</taxon>
        <taxon>Pseudomonadati</taxon>
        <taxon>Bacteroidota</taxon>
        <taxon>Flavobacteriia</taxon>
        <taxon>Flavobacteriales</taxon>
        <taxon>Flavobacteriaceae</taxon>
        <taxon>Cellulophaga</taxon>
    </lineage>
</organism>
<evidence type="ECO:0000313" key="6">
    <source>
        <dbReference type="Proteomes" id="UP000183257"/>
    </source>
</evidence>
<dbReference type="PANTHER" id="PTHR10963:SF55">
    <property type="entry name" value="GLYCOSIDE HYDROLASE FAMILY 16 PROTEIN"/>
    <property type="match status" value="1"/>
</dbReference>
<evidence type="ECO:0000313" key="5">
    <source>
        <dbReference type="EMBL" id="SFW69729.1"/>
    </source>
</evidence>
<dbReference type="Pfam" id="PF00722">
    <property type="entry name" value="Glyco_hydro_16"/>
    <property type="match status" value="2"/>
</dbReference>
<dbReference type="SUPFAM" id="SSF49899">
    <property type="entry name" value="Concanavalin A-like lectins/glucanases"/>
    <property type="match status" value="1"/>
</dbReference>
<evidence type="ECO:0000259" key="4">
    <source>
        <dbReference type="PROSITE" id="PS51762"/>
    </source>
</evidence>
<dbReference type="AlphaFoldDB" id="A0A1K1RCQ4"/>
<dbReference type="InterPro" id="IPR008979">
    <property type="entry name" value="Galactose-bd-like_sf"/>
</dbReference>
<evidence type="ECO:0000259" key="3">
    <source>
        <dbReference type="PROSITE" id="PS50022"/>
    </source>
</evidence>
<accession>A0A1K1RCQ4</accession>
<dbReference type="Gene3D" id="2.60.120.200">
    <property type="match status" value="2"/>
</dbReference>
<keyword evidence="6" id="KW-1185">Reference proteome</keyword>
<dbReference type="RefSeq" id="WP_170854758.1">
    <property type="nucleotide sequence ID" value="NZ_FPIY01000016.1"/>
</dbReference>
<dbReference type="InterPro" id="IPR000757">
    <property type="entry name" value="Beta-glucanase-like"/>
</dbReference>
<name>A0A1K1RCQ4_9FLAO</name>
<proteinExistence type="inferred from homology"/>
<feature type="chain" id="PRO_5009667533" evidence="2">
    <location>
        <begin position="24"/>
        <end position="448"/>
    </location>
</feature>
<dbReference type="Proteomes" id="UP000183257">
    <property type="component" value="Unassembled WGS sequence"/>
</dbReference>
<dbReference type="InterPro" id="IPR050546">
    <property type="entry name" value="Glycosyl_Hydrlase_16"/>
</dbReference>
<comment type="similarity">
    <text evidence="1">Belongs to the glycosyl hydrolase 16 family.</text>
</comment>
<dbReference type="InterPro" id="IPR013320">
    <property type="entry name" value="ConA-like_dom_sf"/>
</dbReference>
<dbReference type="PANTHER" id="PTHR10963">
    <property type="entry name" value="GLYCOSYL HYDROLASE-RELATED"/>
    <property type="match status" value="1"/>
</dbReference>
<dbReference type="PROSITE" id="PS51762">
    <property type="entry name" value="GH16_2"/>
    <property type="match status" value="1"/>
</dbReference>
<protein>
    <submittedName>
        <fullName evidence="5">Glycosyl hydrolases family 16</fullName>
    </submittedName>
</protein>
<dbReference type="SUPFAM" id="SSF49785">
    <property type="entry name" value="Galactose-binding domain-like"/>
    <property type="match status" value="1"/>
</dbReference>
<dbReference type="EMBL" id="FPIY01000016">
    <property type="protein sequence ID" value="SFW69729.1"/>
    <property type="molecule type" value="Genomic_DNA"/>
</dbReference>
<evidence type="ECO:0000256" key="1">
    <source>
        <dbReference type="ARBA" id="ARBA00006865"/>
    </source>
</evidence>
<evidence type="ECO:0000256" key="2">
    <source>
        <dbReference type="SAM" id="SignalP"/>
    </source>
</evidence>
<dbReference type="InterPro" id="IPR000421">
    <property type="entry name" value="FA58C"/>
</dbReference>
<feature type="signal peptide" evidence="2">
    <location>
        <begin position="1"/>
        <end position="23"/>
    </location>
</feature>
<dbReference type="PROSITE" id="PS50022">
    <property type="entry name" value="FA58C_3"/>
    <property type="match status" value="1"/>
</dbReference>
<sequence>MKLNLAVLVPALLILGISLESCASSSNDLEEPKQEELENAEQTAKGIACATDTYHTVLPSPTEKFDSAQWDLVWGDEFDYPDAALENKWTSQNNSSGHILCSRWRENAVVANGVLELQAKKEQRGGQDWTCGNIWTKETFSYGYYEAKYKYAGASGTNNSFWLFSNEKGVGNNSAGVTCELDVNEGHFPNEINTNRHHWENGSSESNQLAYTEGLSPGYAHTLKESLKTKRIRFSSSNASHFHIREFRIYEAKSDCSFPLDIQSDTADTAVAGLNNLSKDSQVTITSSGVLNDTYDVSDIADGSTTTSWVSQKNGEKWLEFNWPSEKNIGHIQFVNGWKSGANWNALISDYKIEAYVNNQWVEIGSYDVKKEYNYANDYHLYGMEWSANEIKFYFDNKLIRTIPNNLCNEELNIYLSLAILDHAGEVTDAIDGTSMKIDYVKYFRRKQ</sequence>
<dbReference type="STRING" id="76595.SAMN05660313_03493"/>
<feature type="domain" description="F5/8 type C" evidence="3">
    <location>
        <begin position="267"/>
        <end position="364"/>
    </location>
</feature>
<keyword evidence="2" id="KW-0732">Signal</keyword>
<dbReference type="GO" id="GO:0004553">
    <property type="term" value="F:hydrolase activity, hydrolyzing O-glycosyl compounds"/>
    <property type="evidence" value="ECO:0007669"/>
    <property type="project" value="InterPro"/>
</dbReference>
<dbReference type="GO" id="GO:0005975">
    <property type="term" value="P:carbohydrate metabolic process"/>
    <property type="evidence" value="ECO:0007669"/>
    <property type="project" value="InterPro"/>
</dbReference>
<reference evidence="6" key="1">
    <citation type="submission" date="2016-11" db="EMBL/GenBank/DDBJ databases">
        <authorList>
            <person name="Varghese N."/>
            <person name="Submissions S."/>
        </authorList>
    </citation>
    <scope>NUCLEOTIDE SEQUENCE [LARGE SCALE GENOMIC DNA]</scope>
    <source>
        <strain evidence="6">DSM 24786</strain>
    </source>
</reference>
<gene>
    <name evidence="5" type="ORF">SAMN05660313_03493</name>
</gene>
<feature type="domain" description="GH16" evidence="4">
    <location>
        <begin position="51"/>
        <end position="343"/>
    </location>
</feature>
<keyword evidence="5" id="KW-0378">Hydrolase</keyword>